<feature type="domain" description="HTH araC/xylS-type" evidence="5">
    <location>
        <begin position="247"/>
        <end position="328"/>
    </location>
</feature>
<dbReference type="PANTHER" id="PTHR46796">
    <property type="entry name" value="HTH-TYPE TRANSCRIPTIONAL ACTIVATOR RHAS-RELATED"/>
    <property type="match status" value="1"/>
</dbReference>
<dbReference type="EMBL" id="VDDA01000004">
    <property type="protein sequence ID" value="TNC13440.1"/>
    <property type="molecule type" value="Genomic_DNA"/>
</dbReference>
<dbReference type="GO" id="GO:0043565">
    <property type="term" value="F:sequence-specific DNA binding"/>
    <property type="evidence" value="ECO:0007669"/>
    <property type="project" value="InterPro"/>
</dbReference>
<accession>A0A5C4LJM9</accession>
<keyword evidence="7" id="KW-1185">Reference proteome</keyword>
<dbReference type="SMART" id="SM00342">
    <property type="entry name" value="HTH_ARAC"/>
    <property type="match status" value="1"/>
</dbReference>
<evidence type="ECO:0000256" key="3">
    <source>
        <dbReference type="ARBA" id="ARBA00023163"/>
    </source>
</evidence>
<dbReference type="InterPro" id="IPR018060">
    <property type="entry name" value="HTH_AraC"/>
</dbReference>
<dbReference type="InterPro" id="IPR009057">
    <property type="entry name" value="Homeodomain-like_sf"/>
</dbReference>
<dbReference type="PANTHER" id="PTHR46796:SF6">
    <property type="entry name" value="ARAC SUBFAMILY"/>
    <property type="match status" value="1"/>
</dbReference>
<protein>
    <submittedName>
        <fullName evidence="6">Helix-turn-helix domain-containing protein</fullName>
    </submittedName>
</protein>
<keyword evidence="2" id="KW-0238">DNA-binding</keyword>
<evidence type="ECO:0000256" key="2">
    <source>
        <dbReference type="ARBA" id="ARBA00023125"/>
    </source>
</evidence>
<evidence type="ECO:0000313" key="6">
    <source>
        <dbReference type="EMBL" id="TNC13440.1"/>
    </source>
</evidence>
<comment type="caution">
    <text evidence="6">The sequence shown here is derived from an EMBL/GenBank/DDBJ whole genome shotgun (WGS) entry which is preliminary data.</text>
</comment>
<dbReference type="GO" id="GO:0003700">
    <property type="term" value="F:DNA-binding transcription factor activity"/>
    <property type="evidence" value="ECO:0007669"/>
    <property type="project" value="InterPro"/>
</dbReference>
<gene>
    <name evidence="6" type="ORF">FF100_11615</name>
</gene>
<evidence type="ECO:0000259" key="5">
    <source>
        <dbReference type="PROSITE" id="PS01124"/>
    </source>
</evidence>
<dbReference type="Pfam" id="PF12833">
    <property type="entry name" value="HTH_18"/>
    <property type="match status" value="1"/>
</dbReference>
<evidence type="ECO:0000256" key="4">
    <source>
        <dbReference type="SAM" id="MobiDB-lite"/>
    </source>
</evidence>
<dbReference type="AlphaFoldDB" id="A0A5C4LJM9"/>
<dbReference type="OrthoDB" id="8004517at2"/>
<evidence type="ECO:0000313" key="7">
    <source>
        <dbReference type="Proteomes" id="UP000305267"/>
    </source>
</evidence>
<dbReference type="RefSeq" id="WP_139035874.1">
    <property type="nucleotide sequence ID" value="NZ_VDDA01000004.1"/>
</dbReference>
<dbReference type="Proteomes" id="UP000305267">
    <property type="component" value="Unassembled WGS sequence"/>
</dbReference>
<dbReference type="InterPro" id="IPR035418">
    <property type="entry name" value="AraC-bd_2"/>
</dbReference>
<evidence type="ECO:0000256" key="1">
    <source>
        <dbReference type="ARBA" id="ARBA00023015"/>
    </source>
</evidence>
<organism evidence="6 7">
    <name type="scientific">Methylobacterium terricola</name>
    <dbReference type="NCBI Taxonomy" id="2583531"/>
    <lineage>
        <taxon>Bacteria</taxon>
        <taxon>Pseudomonadati</taxon>
        <taxon>Pseudomonadota</taxon>
        <taxon>Alphaproteobacteria</taxon>
        <taxon>Hyphomicrobiales</taxon>
        <taxon>Methylobacteriaceae</taxon>
        <taxon>Methylobacterium</taxon>
    </lineage>
</organism>
<dbReference type="PROSITE" id="PS01124">
    <property type="entry name" value="HTH_ARAC_FAMILY_2"/>
    <property type="match status" value="1"/>
</dbReference>
<keyword evidence="3" id="KW-0804">Transcription</keyword>
<dbReference type="Pfam" id="PF14525">
    <property type="entry name" value="AraC_binding_2"/>
    <property type="match status" value="1"/>
</dbReference>
<dbReference type="Gene3D" id="1.10.10.60">
    <property type="entry name" value="Homeodomain-like"/>
    <property type="match status" value="1"/>
</dbReference>
<dbReference type="SUPFAM" id="SSF46689">
    <property type="entry name" value="Homeodomain-like"/>
    <property type="match status" value="1"/>
</dbReference>
<reference evidence="6 7" key="1">
    <citation type="submission" date="2019-06" db="EMBL/GenBank/DDBJ databases">
        <title>Genome of Methylobacterium sp. 17Sr1-39.</title>
        <authorList>
            <person name="Seo T."/>
        </authorList>
    </citation>
    <scope>NUCLEOTIDE SEQUENCE [LARGE SCALE GENOMIC DNA]</scope>
    <source>
        <strain evidence="6 7">17Sr1-39</strain>
    </source>
</reference>
<keyword evidence="1" id="KW-0805">Transcription regulation</keyword>
<proteinExistence type="predicted"/>
<sequence length="351" mass="37641">MPEAGATARRGAGLHFSTDAATPSGQDGFEAYHDIYAMVADAVRLDEAFAVEVAAERLDGMILFDRRMRGVAHVRPPRRVLRNGFDHFTAQLVLDGALAVGTPEGERVVGPGEIALIDMSRPMETRAARARILTLSVPRGEVEAAVLEPGRLHGAVLPQERAHLLSGFLRSLLDEMPGYGAADRQRLARVITELLGLALSGAVPQLGPAPEADHAAPARDAVRMAGAAACRRRARLYIDANPAATPEAVARAVGVSRSVLYRAFEPSGGVARAIRARRLARLRSLLARPDEAGRIADLAHACGFTSESDCSRAFKAAYGLSPSEYRRLGREAHAPDVPVRQSFAGLWNDLR</sequence>
<feature type="region of interest" description="Disordered" evidence="4">
    <location>
        <begin position="1"/>
        <end position="20"/>
    </location>
</feature>
<dbReference type="InterPro" id="IPR050204">
    <property type="entry name" value="AraC_XylS_family_regulators"/>
</dbReference>
<name>A0A5C4LJM9_9HYPH</name>